<proteinExistence type="predicted"/>
<gene>
    <name evidence="1" type="ORF">MAMMFC1_02621</name>
</gene>
<dbReference type="Proteomes" id="UP000276437">
    <property type="component" value="Chromosome"/>
</dbReference>
<evidence type="ECO:0000313" key="1">
    <source>
        <dbReference type="EMBL" id="BBB91936.1"/>
    </source>
</evidence>
<dbReference type="EMBL" id="AP018449">
    <property type="protein sequence ID" value="BBB91936.1"/>
    <property type="molecule type" value="Genomic_DNA"/>
</dbReference>
<name>A0A348ALI8_9FIRM</name>
<accession>A0A348ALI8</accession>
<dbReference type="KEGG" id="mana:MAMMFC1_02621"/>
<evidence type="ECO:0000313" key="2">
    <source>
        <dbReference type="Proteomes" id="UP000276437"/>
    </source>
</evidence>
<keyword evidence="2" id="KW-1185">Reference proteome</keyword>
<sequence length="269" mass="29059">MNKINKTAAPGVLFCGQGNSAAANPTESTCYVYLTPADNGTVIWGQDSNGKIHPVRTDDQGRLLILIASSQLPDTPRLTGSEGRVQIRDQSVDTIARPIGVDQHNTLNATAYSQIGRLYSVADTGLLHQNLLTLAYIIDNPSTSSRILYLEKITGGNVPALSSTAYVPALRTMIYRDVQTRGTAQGTPCNMNFGYPNNSIMLVSRLEGMVNGTPVLAISHTSGQFSVDVQGQIIVPPGHNIAIQFTTDALNDNNQLMLNANILWYELDK</sequence>
<protein>
    <submittedName>
        <fullName evidence="1">Uncharacterized protein</fullName>
    </submittedName>
</protein>
<organism evidence="1 2">
    <name type="scientific">Methylomusa anaerophila</name>
    <dbReference type="NCBI Taxonomy" id="1930071"/>
    <lineage>
        <taxon>Bacteria</taxon>
        <taxon>Bacillati</taxon>
        <taxon>Bacillota</taxon>
        <taxon>Negativicutes</taxon>
        <taxon>Selenomonadales</taxon>
        <taxon>Sporomusaceae</taxon>
        <taxon>Methylomusa</taxon>
    </lineage>
</organism>
<dbReference type="RefSeq" id="WP_126308891.1">
    <property type="nucleotide sequence ID" value="NZ_AP018449.1"/>
</dbReference>
<dbReference type="OrthoDB" id="28191at909929"/>
<reference evidence="1 2" key="1">
    <citation type="journal article" date="2018" name="Int. J. Syst. Evol. Microbiol.">
        <title>Methylomusa anaerophila gen. nov., sp. nov., an anaerobic methanol-utilizing bacterium isolated from a microbial fuel cell.</title>
        <authorList>
            <person name="Amano N."/>
            <person name="Yamamuro A."/>
            <person name="Miyahara M."/>
            <person name="Kouzuma A."/>
            <person name="Abe T."/>
            <person name="Watanabe K."/>
        </authorList>
    </citation>
    <scope>NUCLEOTIDE SEQUENCE [LARGE SCALE GENOMIC DNA]</scope>
    <source>
        <strain evidence="1 2">MMFC1</strain>
    </source>
</reference>
<dbReference type="AlphaFoldDB" id="A0A348ALI8"/>